<keyword evidence="2" id="KW-0007">Acetylation</keyword>
<dbReference type="EMBL" id="ASHR01000029">
    <property type="protein sequence ID" value="ERG63794.1"/>
    <property type="molecule type" value="Genomic_DNA"/>
</dbReference>
<evidence type="ECO:0000256" key="2">
    <source>
        <dbReference type="ARBA" id="ARBA00022990"/>
    </source>
</evidence>
<dbReference type="AlphaFoldDB" id="U1LN85"/>
<comment type="caution">
    <text evidence="3">The sequence shown here is derived from an EMBL/GenBank/DDBJ whole genome shotgun (WGS) entry which is preliminary data.</text>
</comment>
<sequence>MVTTLERLKRALARREVVVVTGTGISTALGSGQPQLSWIGLLKDGVQRIADRNSARADVLSQQIEIASSAADLAAVAAEVKRHLGDDFGRWISIALGDIKPSNQRLANAIAALDCPILTTNYDTLLETALGRDSVSWAQPTSIRDVVRHARPSIGHLHGVWSDPSSLVFSTSDYEALLRQEGAQEIQSSAFTMKTFLFVGVGAGLDDPNFSPMVDAYGRHFHAADGSHFRLCRDADVDAATDVGVVADVGYGTSHDDLAAFLEGLVASIVPDRSGEVLARSRAVLVDQLRDNSALWRDDESILVGGLTDLIVEPIFLPAPHDQFVNDSALVGRSSVSEPLDADQLIDQGGIVLVAGEASAGVTTAVIWLLDRASERKSLPPVLVSEPHAAGHHPVSRVVERSLKSWDCDLAHANPVVVGVDNLRREPAKTYRRALADVHDLNGPLKVVGVRQEDALEIAAALQASDDGVAIAIAFLGRFSDREALALASRIAPAKGEEVAQAAMEMVRSRNLPRTPVTITLVIELLAAGIALEDGDTDSWVLSKYLDLLLEKHLPPMVPQTTMLLRNKRVALEEIASGFVETRTDSARREELTARLEALFTRLGWDFDAVQLLNELIARQVLKRREDGSISFQRSVYLELSAGMAARKNEALRQAMLDHPIEMAPIVRSYVAMTRSDEAMLEVVDRELDRIFNEKPTGNIFASVKQQPARKELFADRGEPEEGEDQNESEVARDGLMYDASDDSDSPAFLQGHLDELSGGRLAMLVVDLASRVLRDSDEVPNQELKQRVLIKLLHCWSVFTDLYEADLRELPNLDETVARLHPEDEPSPEQVEDLKTALVSVVPMFLTLSGMRTCLAAASLHRALSDVALEDGSTASLMRVLALYASDSRRWVAALNDLDDAAARTFFGASFLASLARYSFLADDSLTDGERAQLRAFLRRIVQLRYRFNGVQERNEALNRFEQRLRQDRLARGRTIAIEV</sequence>
<reference evidence="3 4" key="1">
    <citation type="journal article" date="2013" name="Genome Announc.">
        <title>First draft genome sequence from a member of the genus agrococcus, isolated from modern microbialites.</title>
        <authorList>
            <person name="White R.A.III."/>
            <person name="Grassa C.J."/>
            <person name="Suttle C.A."/>
        </authorList>
    </citation>
    <scope>NUCLEOTIDE SEQUENCE [LARGE SCALE GENOMIC DNA]</scope>
    <source>
        <strain evidence="3 4">RW1</strain>
    </source>
</reference>
<keyword evidence="4" id="KW-1185">Reference proteome</keyword>
<dbReference type="PANTHER" id="PTHR28623:SF1">
    <property type="entry name" value="PROTEIN FAM118B"/>
    <property type="match status" value="1"/>
</dbReference>
<accession>U1LN85</accession>
<dbReference type="PANTHER" id="PTHR28623">
    <property type="entry name" value="PROTEIN FAM118B"/>
    <property type="match status" value="1"/>
</dbReference>
<name>U1LN85_9MICO</name>
<organism evidence="3 4">
    <name type="scientific">Agrococcus pavilionensis RW1</name>
    <dbReference type="NCBI Taxonomy" id="1330458"/>
    <lineage>
        <taxon>Bacteria</taxon>
        <taxon>Bacillati</taxon>
        <taxon>Actinomycetota</taxon>
        <taxon>Actinomycetes</taxon>
        <taxon>Micrococcales</taxon>
        <taxon>Microbacteriaceae</taxon>
        <taxon>Agrococcus</taxon>
    </lineage>
</organism>
<dbReference type="Pfam" id="PF13289">
    <property type="entry name" value="SIR2_2"/>
    <property type="match status" value="1"/>
</dbReference>
<protein>
    <submittedName>
        <fullName evidence="3">Uncharacterized protein</fullName>
    </submittedName>
</protein>
<evidence type="ECO:0000313" key="4">
    <source>
        <dbReference type="Proteomes" id="UP000016462"/>
    </source>
</evidence>
<keyword evidence="1" id="KW-0597">Phosphoprotein</keyword>
<proteinExistence type="predicted"/>
<evidence type="ECO:0000313" key="3">
    <source>
        <dbReference type="EMBL" id="ERG63794.1"/>
    </source>
</evidence>
<gene>
    <name evidence="3" type="ORF">L332_04915</name>
</gene>
<evidence type="ECO:0000256" key="1">
    <source>
        <dbReference type="ARBA" id="ARBA00022553"/>
    </source>
</evidence>
<dbReference type="Proteomes" id="UP000016462">
    <property type="component" value="Unassembled WGS sequence"/>
</dbReference>
<dbReference type="InterPro" id="IPR038916">
    <property type="entry name" value="FAM118"/>
</dbReference>